<reference evidence="3 5" key="1">
    <citation type="submission" date="2024-05" db="EMBL/GenBank/DDBJ databases">
        <authorList>
            <person name="Zhao H."/>
            <person name="Xu Y."/>
            <person name="Lin S."/>
            <person name="Spain J.C."/>
            <person name="Zhou N.-Y."/>
        </authorList>
    </citation>
    <scope>NUCLEOTIDE SEQUENCE [LARGE SCALE GENOMIC DNA]</scope>
    <source>
        <strain evidence="3 5">NEAU-NG30</strain>
    </source>
</reference>
<feature type="transmembrane region" description="Helical" evidence="2">
    <location>
        <begin position="22"/>
        <end position="44"/>
    </location>
</feature>
<dbReference type="EMBL" id="JBDZYD010000010">
    <property type="protein sequence ID" value="MEQ0562843.1"/>
    <property type="molecule type" value="Genomic_DNA"/>
</dbReference>
<evidence type="ECO:0000256" key="1">
    <source>
        <dbReference type="SAM" id="MobiDB-lite"/>
    </source>
</evidence>
<keyword evidence="5" id="KW-1185">Reference proteome</keyword>
<feature type="compositionally biased region" description="Basic and acidic residues" evidence="1">
    <location>
        <begin position="218"/>
        <end position="233"/>
    </location>
</feature>
<keyword evidence="2" id="KW-0812">Transmembrane</keyword>
<evidence type="ECO:0000313" key="4">
    <source>
        <dbReference type="EMBL" id="MEQ0562843.1"/>
    </source>
</evidence>
<feature type="compositionally biased region" description="Low complexity" evidence="1">
    <location>
        <begin position="250"/>
        <end position="260"/>
    </location>
</feature>
<sequence length="305" mass="31011">MANTAANEGQGAQRAGRLVSRVLFVLGGAVAGTAAAWLVSGAAASADTVSVPVAPVADATAGDLGDVTGGVSDVSGEVATSPQAATEWSSPRVFEHEVSERVSDSVTDLATDTVVSPVQRTLGAVEHIARKPEDARRVLEETVAPEPAKDFGRQVWQLFDPAREGDLLPQLPGLAPVEQAPVTAPVGQTTDTVAVSAVELPAALRAALAMPTGFQHDERTGAAGKARDAHRDLPSPLTPAQLPVAPSVPTAPGGTTAPGGHLDGLNFGVPFWTTEAVDTAVAAMSRAGLRQTARTPGEQPGVTPD</sequence>
<proteinExistence type="predicted"/>
<gene>
    <name evidence="3" type="ORF">ABJI51_10665</name>
    <name evidence="4" type="ORF">ABJI51_27510</name>
</gene>
<evidence type="ECO:0000313" key="3">
    <source>
        <dbReference type="EMBL" id="MEQ0559533.1"/>
    </source>
</evidence>
<accession>A0ABV0LB42</accession>
<protein>
    <recommendedName>
        <fullName evidence="6">Secreted protein</fullName>
    </recommendedName>
</protein>
<keyword evidence="2" id="KW-1133">Transmembrane helix</keyword>
<evidence type="ECO:0000313" key="5">
    <source>
        <dbReference type="Proteomes" id="UP001440984"/>
    </source>
</evidence>
<dbReference type="Proteomes" id="UP001440984">
    <property type="component" value="Unassembled WGS sequence"/>
</dbReference>
<organism evidence="3 5">
    <name type="scientific">Amycolatopsis melonis</name>
    <dbReference type="NCBI Taxonomy" id="3156488"/>
    <lineage>
        <taxon>Bacteria</taxon>
        <taxon>Bacillati</taxon>
        <taxon>Actinomycetota</taxon>
        <taxon>Actinomycetes</taxon>
        <taxon>Pseudonocardiales</taxon>
        <taxon>Pseudonocardiaceae</taxon>
        <taxon>Amycolatopsis</taxon>
    </lineage>
</organism>
<name>A0ABV0LB42_9PSEU</name>
<evidence type="ECO:0008006" key="6">
    <source>
        <dbReference type="Google" id="ProtNLM"/>
    </source>
</evidence>
<comment type="caution">
    <text evidence="3">The sequence shown here is derived from an EMBL/GenBank/DDBJ whole genome shotgun (WGS) entry which is preliminary data.</text>
</comment>
<dbReference type="RefSeq" id="WP_348949637.1">
    <property type="nucleotide sequence ID" value="NZ_JBDZYD010000003.1"/>
</dbReference>
<keyword evidence="2" id="KW-0472">Membrane</keyword>
<evidence type="ECO:0000256" key="2">
    <source>
        <dbReference type="SAM" id="Phobius"/>
    </source>
</evidence>
<feature type="region of interest" description="Disordered" evidence="1">
    <location>
        <begin position="218"/>
        <end position="261"/>
    </location>
</feature>
<dbReference type="EMBL" id="JBDZYD010000003">
    <property type="protein sequence ID" value="MEQ0559533.1"/>
    <property type="molecule type" value="Genomic_DNA"/>
</dbReference>